<feature type="transmembrane region" description="Helical" evidence="1">
    <location>
        <begin position="16"/>
        <end position="36"/>
    </location>
</feature>
<sequence>MIKLVHTQRKPLAKNLNLLLLVPSFIFALALLFFYFNAKKGLDQNLSLRDDIKILGEKSQLDNKATDFLE</sequence>
<evidence type="ECO:0000313" key="2">
    <source>
        <dbReference type="EMBL" id="OGM59516.1"/>
    </source>
</evidence>
<dbReference type="Proteomes" id="UP000176404">
    <property type="component" value="Unassembled WGS sequence"/>
</dbReference>
<gene>
    <name evidence="2" type="ORF">A2892_02680</name>
</gene>
<name>A0A1F8B649_9BACT</name>
<organism evidence="2 3">
    <name type="scientific">Candidatus Woesebacteria bacterium RIFCSPLOWO2_01_FULL_39_10b</name>
    <dbReference type="NCBI Taxonomy" id="1802517"/>
    <lineage>
        <taxon>Bacteria</taxon>
        <taxon>Candidatus Woeseibacteriota</taxon>
    </lineage>
</organism>
<dbReference type="AlphaFoldDB" id="A0A1F8B649"/>
<accession>A0A1F8B649</accession>
<proteinExistence type="predicted"/>
<keyword evidence="1" id="KW-0812">Transmembrane</keyword>
<dbReference type="STRING" id="1802517.A2892_02680"/>
<keyword evidence="1" id="KW-1133">Transmembrane helix</keyword>
<comment type="caution">
    <text evidence="2">The sequence shown here is derived from an EMBL/GenBank/DDBJ whole genome shotgun (WGS) entry which is preliminary data.</text>
</comment>
<dbReference type="EMBL" id="MGHD01000019">
    <property type="protein sequence ID" value="OGM59516.1"/>
    <property type="molecule type" value="Genomic_DNA"/>
</dbReference>
<protein>
    <submittedName>
        <fullName evidence="2">Uncharacterized protein</fullName>
    </submittedName>
</protein>
<reference evidence="2 3" key="1">
    <citation type="journal article" date="2016" name="Nat. Commun.">
        <title>Thousands of microbial genomes shed light on interconnected biogeochemical processes in an aquifer system.</title>
        <authorList>
            <person name="Anantharaman K."/>
            <person name="Brown C.T."/>
            <person name="Hug L.A."/>
            <person name="Sharon I."/>
            <person name="Castelle C.J."/>
            <person name="Probst A.J."/>
            <person name="Thomas B.C."/>
            <person name="Singh A."/>
            <person name="Wilkins M.J."/>
            <person name="Karaoz U."/>
            <person name="Brodie E.L."/>
            <person name="Williams K.H."/>
            <person name="Hubbard S.S."/>
            <person name="Banfield J.F."/>
        </authorList>
    </citation>
    <scope>NUCLEOTIDE SEQUENCE [LARGE SCALE GENOMIC DNA]</scope>
</reference>
<keyword evidence="1" id="KW-0472">Membrane</keyword>
<evidence type="ECO:0000256" key="1">
    <source>
        <dbReference type="SAM" id="Phobius"/>
    </source>
</evidence>
<evidence type="ECO:0000313" key="3">
    <source>
        <dbReference type="Proteomes" id="UP000176404"/>
    </source>
</evidence>